<evidence type="ECO:0000259" key="1">
    <source>
        <dbReference type="Pfam" id="PF07014"/>
    </source>
</evidence>
<dbReference type="Proteomes" id="UP000287651">
    <property type="component" value="Unassembled WGS sequence"/>
</dbReference>
<evidence type="ECO:0000313" key="2">
    <source>
        <dbReference type="EMBL" id="RRT36415.1"/>
    </source>
</evidence>
<protein>
    <recommendedName>
        <fullName evidence="1">Hs1pro-1 C-terminal domain-containing protein</fullName>
    </recommendedName>
</protein>
<dbReference type="AlphaFoldDB" id="A0A426XAA4"/>
<name>A0A426XAA4_ENSVE</name>
<sequence>MATTPAILQALQAVEVAWRWFFFAHRAVYVPPEALDSASQLFLEPPYFTRLDAAKTFLGDFWQQQEAKRR</sequence>
<comment type="caution">
    <text evidence="2">The sequence shown here is derived from an EMBL/GenBank/DDBJ whole genome shotgun (WGS) entry which is preliminary data.</text>
</comment>
<dbReference type="InterPro" id="IPR009743">
    <property type="entry name" value="Hs1pro-1_C"/>
</dbReference>
<dbReference type="PANTHER" id="PTHR34795:SF1">
    <property type="entry name" value="NEMATODE RESISTANCE PROTEIN-LIKE HSPRO1"/>
    <property type="match status" value="1"/>
</dbReference>
<gene>
    <name evidence="2" type="ORF">B296_00033903</name>
</gene>
<feature type="domain" description="Hs1pro-1 C-terminal" evidence="1">
    <location>
        <begin position="7"/>
        <end position="64"/>
    </location>
</feature>
<dbReference type="EMBL" id="AMZH03023644">
    <property type="protein sequence ID" value="RRT36415.1"/>
    <property type="molecule type" value="Genomic_DNA"/>
</dbReference>
<dbReference type="Pfam" id="PF07014">
    <property type="entry name" value="Hs1pro-1_C"/>
    <property type="match status" value="1"/>
</dbReference>
<proteinExistence type="predicted"/>
<evidence type="ECO:0000313" key="3">
    <source>
        <dbReference type="Proteomes" id="UP000287651"/>
    </source>
</evidence>
<dbReference type="InterPro" id="IPR038759">
    <property type="entry name" value="HSPRO1/HSPRO2"/>
</dbReference>
<dbReference type="PANTHER" id="PTHR34795">
    <property type="entry name" value="NEMATODE RESISTANCE PROTEIN-LIKE HSPRO1"/>
    <property type="match status" value="1"/>
</dbReference>
<reference evidence="2 3" key="1">
    <citation type="journal article" date="2014" name="Agronomy (Basel)">
        <title>A Draft Genome Sequence for Ensete ventricosum, the Drought-Tolerant Tree Against Hunger.</title>
        <authorList>
            <person name="Harrison J."/>
            <person name="Moore K.A."/>
            <person name="Paszkiewicz K."/>
            <person name="Jones T."/>
            <person name="Grant M."/>
            <person name="Ambacheew D."/>
            <person name="Muzemil S."/>
            <person name="Studholme D.J."/>
        </authorList>
    </citation>
    <scope>NUCLEOTIDE SEQUENCE [LARGE SCALE GENOMIC DNA]</scope>
</reference>
<accession>A0A426XAA4</accession>
<organism evidence="2 3">
    <name type="scientific">Ensete ventricosum</name>
    <name type="common">Abyssinian banana</name>
    <name type="synonym">Musa ensete</name>
    <dbReference type="NCBI Taxonomy" id="4639"/>
    <lineage>
        <taxon>Eukaryota</taxon>
        <taxon>Viridiplantae</taxon>
        <taxon>Streptophyta</taxon>
        <taxon>Embryophyta</taxon>
        <taxon>Tracheophyta</taxon>
        <taxon>Spermatophyta</taxon>
        <taxon>Magnoliopsida</taxon>
        <taxon>Liliopsida</taxon>
        <taxon>Zingiberales</taxon>
        <taxon>Musaceae</taxon>
        <taxon>Ensete</taxon>
    </lineage>
</organism>